<dbReference type="InterPro" id="IPR007235">
    <property type="entry name" value="Glyco_trans_28_C"/>
</dbReference>
<dbReference type="SUPFAM" id="SSF53756">
    <property type="entry name" value="UDP-Glycosyltransferase/glycogen phosphorylase"/>
    <property type="match status" value="1"/>
</dbReference>
<proteinExistence type="predicted"/>
<feature type="domain" description="Glycosyl transferase family 28 C-terminal" evidence="1">
    <location>
        <begin position="1"/>
        <end position="132"/>
    </location>
</feature>
<dbReference type="Pfam" id="PF04101">
    <property type="entry name" value="Glyco_tran_28_C"/>
    <property type="match status" value="1"/>
</dbReference>
<gene>
    <name evidence="2" type="ORF">SAMN04488105_10531</name>
</gene>
<dbReference type="STRING" id="282683.SAMN04488105_10531"/>
<dbReference type="OrthoDB" id="7186565at2"/>
<accession>A0A1G7DZI2</accession>
<keyword evidence="3" id="KW-1185">Reference proteome</keyword>
<evidence type="ECO:0000313" key="2">
    <source>
        <dbReference type="EMBL" id="SDE56893.1"/>
    </source>
</evidence>
<reference evidence="3" key="1">
    <citation type="submission" date="2016-10" db="EMBL/GenBank/DDBJ databases">
        <authorList>
            <person name="Varghese N."/>
            <person name="Submissions S."/>
        </authorList>
    </citation>
    <scope>NUCLEOTIDE SEQUENCE [LARGE SCALE GENOMIC DNA]</scope>
    <source>
        <strain evidence="3">DSM 10146</strain>
    </source>
</reference>
<evidence type="ECO:0000313" key="3">
    <source>
        <dbReference type="Proteomes" id="UP000198994"/>
    </source>
</evidence>
<dbReference type="GO" id="GO:0016758">
    <property type="term" value="F:hexosyltransferase activity"/>
    <property type="evidence" value="ECO:0007669"/>
    <property type="project" value="InterPro"/>
</dbReference>
<dbReference type="EMBL" id="FNAV01000005">
    <property type="protein sequence ID" value="SDE56893.1"/>
    <property type="molecule type" value="Genomic_DNA"/>
</dbReference>
<dbReference type="Proteomes" id="UP000198994">
    <property type="component" value="Unassembled WGS sequence"/>
</dbReference>
<dbReference type="AlphaFoldDB" id="A0A1G7DZI2"/>
<dbReference type="Gene3D" id="3.40.50.2000">
    <property type="entry name" value="Glycogen Phosphorylase B"/>
    <property type="match status" value="1"/>
</dbReference>
<evidence type="ECO:0000259" key="1">
    <source>
        <dbReference type="Pfam" id="PF04101"/>
    </source>
</evidence>
<protein>
    <submittedName>
        <fullName evidence="2">UDP-N-acetylglucosamine transferase subunit ALG13</fullName>
    </submittedName>
</protein>
<keyword evidence="2" id="KW-0808">Transferase</keyword>
<dbReference type="RefSeq" id="WP_089957843.1">
    <property type="nucleotide sequence ID" value="NZ_FNAV01000005.1"/>
</dbReference>
<sequence length="179" mass="19129">MIFLTVGTQLAFPRLARAMNDYAAKHDEQVIAQVGGDDADLPNLDVRHMLPPDEFVDIFRRARVVVAHAGVGTILSARRYKRPLVIVPRRHALGEHRNDHQLATAQALVGLSGLHVAWEIEDLPKLLDGGALKSADGSTGSRHAALVDGIGQFIASGGKGMAPARTPGIVSQKVVSRAP</sequence>
<name>A0A1G7DZI2_9RHOB</name>
<organism evidence="2 3">
    <name type="scientific">Salipiger thiooxidans</name>
    <dbReference type="NCBI Taxonomy" id="282683"/>
    <lineage>
        <taxon>Bacteria</taxon>
        <taxon>Pseudomonadati</taxon>
        <taxon>Pseudomonadota</taxon>
        <taxon>Alphaproteobacteria</taxon>
        <taxon>Rhodobacterales</taxon>
        <taxon>Roseobacteraceae</taxon>
        <taxon>Salipiger</taxon>
    </lineage>
</organism>